<dbReference type="OrthoDB" id="7774727at2"/>
<dbReference type="Proteomes" id="UP000199379">
    <property type="component" value="Unassembled WGS sequence"/>
</dbReference>
<proteinExistence type="predicted"/>
<dbReference type="GO" id="GO:0000166">
    <property type="term" value="F:nucleotide binding"/>
    <property type="evidence" value="ECO:0007669"/>
    <property type="project" value="UniProtKB-KW"/>
</dbReference>
<dbReference type="InterPro" id="IPR056098">
    <property type="entry name" value="Acb2/Tad1_hairpin"/>
</dbReference>
<reference evidence="3 4" key="1">
    <citation type="submission" date="2016-10" db="EMBL/GenBank/DDBJ databases">
        <authorList>
            <person name="de Groot N.N."/>
        </authorList>
    </citation>
    <scope>NUCLEOTIDE SEQUENCE [LARGE SCALE GENOMIC DNA]</scope>
    <source>
        <strain evidence="3 4">DSM 29340</strain>
    </source>
</reference>
<evidence type="ECO:0000313" key="4">
    <source>
        <dbReference type="Proteomes" id="UP000199379"/>
    </source>
</evidence>
<evidence type="ECO:0000313" key="3">
    <source>
        <dbReference type="EMBL" id="SEJ12158.1"/>
    </source>
</evidence>
<dbReference type="RefSeq" id="WP_092364031.1">
    <property type="nucleotide sequence ID" value="NZ_BMGV01000003.1"/>
</dbReference>
<dbReference type="Pfam" id="PF24729">
    <property type="entry name" value="Acb2_Tad1_hairpin"/>
    <property type="match status" value="1"/>
</dbReference>
<evidence type="ECO:0000259" key="2">
    <source>
        <dbReference type="Pfam" id="PF24729"/>
    </source>
</evidence>
<gene>
    <name evidence="3" type="ORF">SAMN05444007_103370</name>
</gene>
<organism evidence="3 4">
    <name type="scientific">Cribrihabitans marinus</name>
    <dbReference type="NCBI Taxonomy" id="1227549"/>
    <lineage>
        <taxon>Bacteria</taxon>
        <taxon>Pseudomonadati</taxon>
        <taxon>Pseudomonadota</taxon>
        <taxon>Alphaproteobacteria</taxon>
        <taxon>Rhodobacterales</taxon>
        <taxon>Paracoccaceae</taxon>
        <taxon>Cribrihabitans</taxon>
    </lineage>
</organism>
<keyword evidence="4" id="KW-1185">Reference proteome</keyword>
<feature type="domain" description="Acb2/Tad1 hairpin" evidence="2">
    <location>
        <begin position="16"/>
        <end position="83"/>
    </location>
</feature>
<dbReference type="EMBL" id="FNYD01000003">
    <property type="protein sequence ID" value="SEJ12158.1"/>
    <property type="molecule type" value="Genomic_DNA"/>
</dbReference>
<accession>A0A1H6W5C0</accession>
<protein>
    <recommendedName>
        <fullName evidence="2">Acb2/Tad1 hairpin domain-containing protein</fullName>
    </recommendedName>
</protein>
<dbReference type="AlphaFoldDB" id="A0A1H6W5C0"/>
<keyword evidence="1" id="KW-0547">Nucleotide-binding</keyword>
<dbReference type="STRING" id="1227549.SAMN05444007_103370"/>
<sequence>MNDFKSTDDARTENSGVRKTYRKLSDQEKFSIDEIKDLGDEFLKAIAFYQEHYCEGDGGKAREFALARTHLEDAVMRAVRGITQ</sequence>
<evidence type="ECO:0000256" key="1">
    <source>
        <dbReference type="ARBA" id="ARBA00022741"/>
    </source>
</evidence>
<name>A0A1H6W5C0_9RHOB</name>